<protein>
    <recommendedName>
        <fullName evidence="1">HD/PDEase domain-containing protein</fullName>
    </recommendedName>
</protein>
<dbReference type="GO" id="GO:0008832">
    <property type="term" value="F:dGTPase activity"/>
    <property type="evidence" value="ECO:0007669"/>
    <property type="project" value="TreeGrafter"/>
</dbReference>
<dbReference type="InterPro" id="IPR050135">
    <property type="entry name" value="dGTPase-like"/>
</dbReference>
<proteinExistence type="predicted"/>
<feature type="domain" description="HD/PDEase" evidence="1">
    <location>
        <begin position="68"/>
        <end position="337"/>
    </location>
</feature>
<gene>
    <name evidence="2" type="ORF">GCM10010994_05140</name>
</gene>
<dbReference type="Pfam" id="PF01966">
    <property type="entry name" value="HD"/>
    <property type="match status" value="1"/>
</dbReference>
<dbReference type="RefSeq" id="WP_188607534.1">
    <property type="nucleotide sequence ID" value="NZ_BMGG01000001.1"/>
</dbReference>
<evidence type="ECO:0000313" key="3">
    <source>
        <dbReference type="Proteomes" id="UP000637002"/>
    </source>
</evidence>
<evidence type="ECO:0000259" key="1">
    <source>
        <dbReference type="SMART" id="SM00471"/>
    </source>
</evidence>
<dbReference type="SMART" id="SM00471">
    <property type="entry name" value="HDc"/>
    <property type="match status" value="1"/>
</dbReference>
<evidence type="ECO:0000313" key="2">
    <source>
        <dbReference type="EMBL" id="GGC48947.1"/>
    </source>
</evidence>
<dbReference type="PANTHER" id="PTHR11373:SF4">
    <property type="entry name" value="DEOXYNUCLEOSIDE TRIPHOSPHATE TRIPHOSPHOHYDROLASE SAMHD1"/>
    <property type="match status" value="1"/>
</dbReference>
<dbReference type="InterPro" id="IPR006674">
    <property type="entry name" value="HD_domain"/>
</dbReference>
<name>A0A916TX13_9HYPH</name>
<dbReference type="Gene3D" id="1.10.3210.10">
    <property type="entry name" value="Hypothetical protein af1432"/>
    <property type="match status" value="1"/>
</dbReference>
<reference evidence="2" key="1">
    <citation type="journal article" date="2014" name="Int. J. Syst. Evol. Microbiol.">
        <title>Complete genome sequence of Corynebacterium casei LMG S-19264T (=DSM 44701T), isolated from a smear-ripened cheese.</title>
        <authorList>
            <consortium name="US DOE Joint Genome Institute (JGI-PGF)"/>
            <person name="Walter F."/>
            <person name="Albersmeier A."/>
            <person name="Kalinowski J."/>
            <person name="Ruckert C."/>
        </authorList>
    </citation>
    <scope>NUCLEOTIDE SEQUENCE</scope>
    <source>
        <strain evidence="2">CGMCC 1.12919</strain>
    </source>
</reference>
<dbReference type="EMBL" id="BMGG01000001">
    <property type="protein sequence ID" value="GGC48947.1"/>
    <property type="molecule type" value="Genomic_DNA"/>
</dbReference>
<dbReference type="AlphaFoldDB" id="A0A916TX13"/>
<dbReference type="PANTHER" id="PTHR11373">
    <property type="entry name" value="DEOXYNUCLEOSIDE TRIPHOSPHATE TRIPHOSPHOHYDROLASE"/>
    <property type="match status" value="1"/>
</dbReference>
<comment type="caution">
    <text evidence="2">The sequence shown here is derived from an EMBL/GenBank/DDBJ whole genome shotgun (WGS) entry which is preliminary data.</text>
</comment>
<sequence>MAYAFAGELLPSSLPSAGTLRSGEPRLLHDEFIRELLESRAMRRLLRIGFLGAIDHVRRGSGRAPHRRRHSRHEHSVGVAELADMFSRRSPKERIDHKLLLAAALLHDVGHGPLSHTLEPVFESEFGINHHIATELMVRGEIRLGLEIAATLKKHTIDPNEVIALINGRHSGPMNFLFGGQINLDTLEGITRSRAFFKRTAPTRIHETVAKMAASGQLPTAELDEFWNTKHHVYHYFIHANDGLILDQLAQAYMRDNLAKFSADDFFRSERQLRARHPFLFTLFNVARDAPEKLKEYIPAAWLNVETAVKRRAFHIDCSVALDSVDAINSRYSQTKAQVRVSLGELIIKK</sequence>
<organism evidence="2 3">
    <name type="scientific">Chelatococcus reniformis</name>
    <dbReference type="NCBI Taxonomy" id="1494448"/>
    <lineage>
        <taxon>Bacteria</taxon>
        <taxon>Pseudomonadati</taxon>
        <taxon>Pseudomonadota</taxon>
        <taxon>Alphaproteobacteria</taxon>
        <taxon>Hyphomicrobiales</taxon>
        <taxon>Chelatococcaceae</taxon>
        <taxon>Chelatococcus</taxon>
    </lineage>
</organism>
<reference evidence="2" key="2">
    <citation type="submission" date="2020-09" db="EMBL/GenBank/DDBJ databases">
        <authorList>
            <person name="Sun Q."/>
            <person name="Zhou Y."/>
        </authorList>
    </citation>
    <scope>NUCLEOTIDE SEQUENCE</scope>
    <source>
        <strain evidence="2">CGMCC 1.12919</strain>
    </source>
</reference>
<keyword evidence="3" id="KW-1185">Reference proteome</keyword>
<dbReference type="Proteomes" id="UP000637002">
    <property type="component" value="Unassembled WGS sequence"/>
</dbReference>
<accession>A0A916TX13</accession>
<dbReference type="SUPFAM" id="SSF109604">
    <property type="entry name" value="HD-domain/PDEase-like"/>
    <property type="match status" value="1"/>
</dbReference>
<dbReference type="InterPro" id="IPR003607">
    <property type="entry name" value="HD/PDEase_dom"/>
</dbReference>
<dbReference type="GO" id="GO:0006203">
    <property type="term" value="P:dGTP catabolic process"/>
    <property type="evidence" value="ECO:0007669"/>
    <property type="project" value="TreeGrafter"/>
</dbReference>